<proteinExistence type="predicted"/>
<dbReference type="InterPro" id="IPR036761">
    <property type="entry name" value="TTHA0802/YceI-like_sf"/>
</dbReference>
<dbReference type="SUPFAM" id="SSF101874">
    <property type="entry name" value="YceI-like"/>
    <property type="match status" value="1"/>
</dbReference>
<protein>
    <submittedName>
        <fullName evidence="2">Protein yceI</fullName>
    </submittedName>
</protein>
<comment type="caution">
    <text evidence="2">The sequence shown here is derived from an EMBL/GenBank/DDBJ whole genome shotgun (WGS) entry which is preliminary data.</text>
</comment>
<evidence type="ECO:0000259" key="1">
    <source>
        <dbReference type="SMART" id="SM00867"/>
    </source>
</evidence>
<dbReference type="PANTHER" id="PTHR34406">
    <property type="entry name" value="PROTEIN YCEI"/>
    <property type="match status" value="1"/>
</dbReference>
<sequence length="174" mass="19388">MIRRLMLLAMIIGGIHFTCSSQNINTEKSKIEFRVANLGANKVKGNFSGMKGSVKFDPKKISSASFDVCIDATTFNTRMKKRDKVVKGEKYLDVVNYPEICFKSTGVSRNGMSYKLTGILTMHGESKDVEIIFNYSRQTFTGKLQINRLDFKVGPQSGVLVGKIIDVTITCVIE</sequence>
<dbReference type="InterPro" id="IPR007372">
    <property type="entry name" value="Lipid/polyisoprenoid-bd_YceI"/>
</dbReference>
<gene>
    <name evidence="2" type="ORF">DF185_18515</name>
</gene>
<dbReference type="Gene3D" id="2.40.128.110">
    <property type="entry name" value="Lipid/polyisoprenoid-binding, YceI-like"/>
    <property type="match status" value="1"/>
</dbReference>
<reference evidence="2 3" key="1">
    <citation type="submission" date="2018-05" db="EMBL/GenBank/DDBJ databases">
        <title>Marinifilum breve JC075T sp. nov., a marine bacterium isolated from Yongle Blue Hole in the South China Sea.</title>
        <authorList>
            <person name="Fu T."/>
        </authorList>
    </citation>
    <scope>NUCLEOTIDE SEQUENCE [LARGE SCALE GENOMIC DNA]</scope>
    <source>
        <strain evidence="2 3">JC075</strain>
    </source>
</reference>
<feature type="domain" description="Lipid/polyisoprenoid-binding YceI-like" evidence="1">
    <location>
        <begin position="21"/>
        <end position="174"/>
    </location>
</feature>
<dbReference type="EMBL" id="QFLI01000010">
    <property type="protein sequence ID" value="PXX97020.1"/>
    <property type="molecule type" value="Genomic_DNA"/>
</dbReference>
<accession>A0A2V4A6J2</accession>
<dbReference type="Pfam" id="PF04264">
    <property type="entry name" value="YceI"/>
    <property type="match status" value="1"/>
</dbReference>
<evidence type="ECO:0000313" key="2">
    <source>
        <dbReference type="EMBL" id="PXX97020.1"/>
    </source>
</evidence>
<keyword evidence="3" id="KW-1185">Reference proteome</keyword>
<dbReference type="OrthoDB" id="9811006at2"/>
<dbReference type="Proteomes" id="UP000248079">
    <property type="component" value="Unassembled WGS sequence"/>
</dbReference>
<organism evidence="2 3">
    <name type="scientific">Marinifilum breve</name>
    <dbReference type="NCBI Taxonomy" id="2184082"/>
    <lineage>
        <taxon>Bacteria</taxon>
        <taxon>Pseudomonadati</taxon>
        <taxon>Bacteroidota</taxon>
        <taxon>Bacteroidia</taxon>
        <taxon>Marinilabiliales</taxon>
        <taxon>Marinifilaceae</taxon>
    </lineage>
</organism>
<dbReference type="AlphaFoldDB" id="A0A2V4A6J2"/>
<dbReference type="SMART" id="SM00867">
    <property type="entry name" value="YceI"/>
    <property type="match status" value="1"/>
</dbReference>
<dbReference type="RefSeq" id="WP_110362414.1">
    <property type="nucleotide sequence ID" value="NZ_QFLI01000010.1"/>
</dbReference>
<evidence type="ECO:0000313" key="3">
    <source>
        <dbReference type="Proteomes" id="UP000248079"/>
    </source>
</evidence>
<name>A0A2V4A6J2_9BACT</name>
<dbReference type="PANTHER" id="PTHR34406:SF1">
    <property type="entry name" value="PROTEIN YCEI"/>
    <property type="match status" value="1"/>
</dbReference>